<gene>
    <name evidence="1" type="ORF">ABVK50_28570</name>
</gene>
<proteinExistence type="predicted"/>
<evidence type="ECO:0000313" key="1">
    <source>
        <dbReference type="EMBL" id="XCG51931.1"/>
    </source>
</evidence>
<geneLocation type="plasmid" evidence="1">
    <name>pMk2240C</name>
</geneLocation>
<dbReference type="AlphaFoldDB" id="A0AAU8D0Z9"/>
<name>A0AAU8D0Z9_9HYPH</name>
<protein>
    <submittedName>
        <fullName evidence="1">Uncharacterized protein</fullName>
    </submittedName>
</protein>
<dbReference type="RefSeq" id="WP_353646180.1">
    <property type="nucleotide sequence ID" value="NZ_CP159254.1"/>
</dbReference>
<dbReference type="EMBL" id="CP159254">
    <property type="protein sequence ID" value="XCG51931.1"/>
    <property type="molecule type" value="Genomic_DNA"/>
</dbReference>
<accession>A0AAU8D0Z9</accession>
<organism evidence="1">
    <name type="scientific">Mesorhizobium sp. WSM2240</name>
    <dbReference type="NCBI Taxonomy" id="3228851"/>
    <lineage>
        <taxon>Bacteria</taxon>
        <taxon>Pseudomonadati</taxon>
        <taxon>Pseudomonadota</taxon>
        <taxon>Alphaproteobacteria</taxon>
        <taxon>Hyphomicrobiales</taxon>
        <taxon>Phyllobacteriaceae</taxon>
        <taxon>Mesorhizobium</taxon>
    </lineage>
</organism>
<sequence length="79" mass="8712">MIDCLAIQAFRTALSRRVGVLEICGKLRGHTVGWHHHIDKPGIDRTAHHAVVFGSFLRQRQPAMFLDRSQPDGSVAAGP</sequence>
<reference evidence="1" key="1">
    <citation type="submission" date="2024-06" db="EMBL/GenBank/DDBJ databases">
        <title>Mesorhizobium karijinii sp. nov., a symbiont of the iconic Swainsona formosa from arid Australia.</title>
        <authorList>
            <person name="Hill Y.J."/>
            <person name="Watkin E.L.J."/>
            <person name="O'Hara G.W."/>
            <person name="Terpolilli J."/>
            <person name="Tye M.L."/>
            <person name="Kohlmeier M.G."/>
        </authorList>
    </citation>
    <scope>NUCLEOTIDE SEQUENCE</scope>
    <source>
        <strain evidence="1">WSM2240</strain>
        <plasmid evidence="1">pMk2240C</plasmid>
    </source>
</reference>
<keyword evidence="1" id="KW-0614">Plasmid</keyword>